<evidence type="ECO:0000313" key="5">
    <source>
        <dbReference type="Proteomes" id="UP000435112"/>
    </source>
</evidence>
<dbReference type="Proteomes" id="UP000435112">
    <property type="component" value="Unassembled WGS sequence"/>
</dbReference>
<evidence type="ECO:0000313" key="2">
    <source>
        <dbReference type="EMBL" id="KAE8963395.1"/>
    </source>
</evidence>
<protein>
    <submittedName>
        <fullName evidence="2">Uncharacterized protein</fullName>
    </submittedName>
</protein>
<dbReference type="EMBL" id="QXFT01004560">
    <property type="protein sequence ID" value="KAE9277208.1"/>
    <property type="molecule type" value="Genomic_DNA"/>
</dbReference>
<comment type="caution">
    <text evidence="2">The sequence shown here is derived from an EMBL/GenBank/DDBJ whole genome shotgun (WGS) entry which is preliminary data.</text>
</comment>
<name>A0A6A3H2T7_9STRA</name>
<feature type="region of interest" description="Disordered" evidence="1">
    <location>
        <begin position="39"/>
        <end position="78"/>
    </location>
</feature>
<keyword evidence="4" id="KW-1185">Reference proteome</keyword>
<proteinExistence type="predicted"/>
<evidence type="ECO:0000313" key="3">
    <source>
        <dbReference type="EMBL" id="KAE9277208.1"/>
    </source>
</evidence>
<evidence type="ECO:0000313" key="4">
    <source>
        <dbReference type="Proteomes" id="UP000434957"/>
    </source>
</evidence>
<reference evidence="2 5" key="1">
    <citation type="submission" date="2018-09" db="EMBL/GenBank/DDBJ databases">
        <title>Genomic investigation of the strawberry pathogen Phytophthora fragariae indicates pathogenicity is determined by transcriptional variation in three key races.</title>
        <authorList>
            <person name="Adams T.M."/>
            <person name="Armitage A.D."/>
            <person name="Sobczyk M.K."/>
            <person name="Bates H.J."/>
            <person name="Dunwell J.M."/>
            <person name="Nellist C.F."/>
            <person name="Harrison R.J."/>
        </authorList>
    </citation>
    <scope>NUCLEOTIDE SEQUENCE [LARGE SCALE GENOMIC DNA]</scope>
    <source>
        <strain evidence="2 5">SCRP324</strain>
        <strain evidence="3 4">SCRP333</strain>
    </source>
</reference>
<dbReference type="Proteomes" id="UP000434957">
    <property type="component" value="Unassembled WGS sequence"/>
</dbReference>
<feature type="compositionally biased region" description="Low complexity" evidence="1">
    <location>
        <begin position="63"/>
        <end position="72"/>
    </location>
</feature>
<organism evidence="2 5">
    <name type="scientific">Phytophthora rubi</name>
    <dbReference type="NCBI Taxonomy" id="129364"/>
    <lineage>
        <taxon>Eukaryota</taxon>
        <taxon>Sar</taxon>
        <taxon>Stramenopiles</taxon>
        <taxon>Oomycota</taxon>
        <taxon>Peronosporomycetes</taxon>
        <taxon>Peronosporales</taxon>
        <taxon>Peronosporaceae</taxon>
        <taxon>Phytophthora</taxon>
    </lineage>
</organism>
<evidence type="ECO:0000256" key="1">
    <source>
        <dbReference type="SAM" id="MobiDB-lite"/>
    </source>
</evidence>
<accession>A0A6A3H2T7</accession>
<gene>
    <name evidence="2" type="ORF">PR002_g29304</name>
    <name evidence="3" type="ORF">PR003_g28851</name>
</gene>
<sequence length="144" mass="16427">MPGVWVLWQCKFSPECKGEPTTKCNGELDSMCETHRREALMSKKHRPVQALPRPLPRPDEETATQAENTTAASPSGVIADSTVDYPGHLCKHPSQCIEERTVKKNGGLHWLCERHRKLQNAEQRQRYQRQFIFQLSNASRKSTA</sequence>
<dbReference type="EMBL" id="QXFU01005693">
    <property type="protein sequence ID" value="KAE8963395.1"/>
    <property type="molecule type" value="Genomic_DNA"/>
</dbReference>
<dbReference type="AlphaFoldDB" id="A0A6A3H2T7"/>